<dbReference type="Proteomes" id="UP001451303">
    <property type="component" value="Unassembled WGS sequence"/>
</dbReference>
<feature type="region of interest" description="Disordered" evidence="1">
    <location>
        <begin position="1"/>
        <end position="38"/>
    </location>
</feature>
<gene>
    <name evidence="2" type="ORF">QR685DRAFT_483900</name>
</gene>
<evidence type="ECO:0000313" key="2">
    <source>
        <dbReference type="EMBL" id="KAL0465973.1"/>
    </source>
</evidence>
<keyword evidence="3" id="KW-1185">Reference proteome</keyword>
<reference evidence="2 3" key="1">
    <citation type="submission" date="2023-09" db="EMBL/GenBank/DDBJ databases">
        <title>Multi-omics analysis of a traditional fermented food reveals byproduct-associated fungal strains for waste-to-food upcycling.</title>
        <authorList>
            <consortium name="Lawrence Berkeley National Laboratory"/>
            <person name="Rekdal V.M."/>
            <person name="Villalobos-Escobedo J.M."/>
            <person name="Rodriguez-Valeron N."/>
            <person name="Garcia M.O."/>
            <person name="Vasquez D.P."/>
            <person name="Damayanti I."/>
            <person name="Sorensen P.M."/>
            <person name="Baidoo E.E."/>
            <person name="De Carvalho A.C."/>
            <person name="Riley R."/>
            <person name="Lipzen A."/>
            <person name="He G."/>
            <person name="Yan M."/>
            <person name="Haridas S."/>
            <person name="Daum C."/>
            <person name="Yoshinaga Y."/>
            <person name="Ng V."/>
            <person name="Grigoriev I.V."/>
            <person name="Munk R."/>
            <person name="Nuraida L."/>
            <person name="Wijaya C.H."/>
            <person name="Morales P.-C."/>
            <person name="Keasling J.D."/>
        </authorList>
    </citation>
    <scope>NUCLEOTIDE SEQUENCE [LARGE SCALE GENOMIC DNA]</scope>
    <source>
        <strain evidence="2 3">FGSC 2613</strain>
    </source>
</reference>
<dbReference type="EMBL" id="JAVLET010000014">
    <property type="protein sequence ID" value="KAL0465973.1"/>
    <property type="molecule type" value="Genomic_DNA"/>
</dbReference>
<comment type="caution">
    <text evidence="2">The sequence shown here is derived from an EMBL/GenBank/DDBJ whole genome shotgun (WGS) entry which is preliminary data.</text>
</comment>
<evidence type="ECO:0000256" key="1">
    <source>
        <dbReference type="SAM" id="MobiDB-lite"/>
    </source>
</evidence>
<name>A0ABR3D120_NEUIN</name>
<sequence>MRGHPSSCPSVTPTYRRVPARVPQDKRLPDEAGQTIGGGRAKGAIACWCSRRIAKLQVGRLIVQAQEGPLSAGPWSCTQPRLETLLSADVTGGRRIVLLAWPVYCLVGLAGVTSSCWSGG</sequence>
<organism evidence="2 3">
    <name type="scientific">Neurospora intermedia</name>
    <dbReference type="NCBI Taxonomy" id="5142"/>
    <lineage>
        <taxon>Eukaryota</taxon>
        <taxon>Fungi</taxon>
        <taxon>Dikarya</taxon>
        <taxon>Ascomycota</taxon>
        <taxon>Pezizomycotina</taxon>
        <taxon>Sordariomycetes</taxon>
        <taxon>Sordariomycetidae</taxon>
        <taxon>Sordariales</taxon>
        <taxon>Sordariaceae</taxon>
        <taxon>Neurospora</taxon>
    </lineage>
</organism>
<protein>
    <submittedName>
        <fullName evidence="2">Uncharacterized protein</fullName>
    </submittedName>
</protein>
<proteinExistence type="predicted"/>
<accession>A0ABR3D120</accession>
<evidence type="ECO:0000313" key="3">
    <source>
        <dbReference type="Proteomes" id="UP001451303"/>
    </source>
</evidence>